<dbReference type="InterPro" id="IPR010982">
    <property type="entry name" value="Lambda_DNA-bd_dom_sf"/>
</dbReference>
<dbReference type="InterPro" id="IPR001387">
    <property type="entry name" value="Cro/C1-type_HTH"/>
</dbReference>
<protein>
    <submittedName>
        <fullName evidence="5">XRE family transcriptional regulator</fullName>
    </submittedName>
</protein>
<dbReference type="GO" id="GO:0005829">
    <property type="term" value="C:cytosol"/>
    <property type="evidence" value="ECO:0007669"/>
    <property type="project" value="TreeGrafter"/>
</dbReference>
<keyword evidence="2" id="KW-0238">DNA-binding</keyword>
<evidence type="ECO:0000256" key="2">
    <source>
        <dbReference type="ARBA" id="ARBA00023125"/>
    </source>
</evidence>
<proteinExistence type="predicted"/>
<dbReference type="CDD" id="cd00093">
    <property type="entry name" value="HTH_XRE"/>
    <property type="match status" value="1"/>
</dbReference>
<dbReference type="AlphaFoldDB" id="A0A4R2BYQ3"/>
<dbReference type="Proteomes" id="UP000295351">
    <property type="component" value="Unassembled WGS sequence"/>
</dbReference>
<comment type="caution">
    <text evidence="5">The sequence shown here is derived from an EMBL/GenBank/DDBJ whole genome shotgun (WGS) entry which is preliminary data.</text>
</comment>
<name>A0A4R2BYQ3_SHIGR</name>
<dbReference type="SUPFAM" id="SSF47413">
    <property type="entry name" value="lambda repressor-like DNA-binding domains"/>
    <property type="match status" value="1"/>
</dbReference>
<dbReference type="Pfam" id="PF07883">
    <property type="entry name" value="Cupin_2"/>
    <property type="match status" value="1"/>
</dbReference>
<dbReference type="InterPro" id="IPR011051">
    <property type="entry name" value="RmlC_Cupin_sf"/>
</dbReference>
<evidence type="ECO:0000256" key="3">
    <source>
        <dbReference type="ARBA" id="ARBA00023163"/>
    </source>
</evidence>
<keyword evidence="1" id="KW-0805">Transcription regulation</keyword>
<dbReference type="GO" id="GO:0003700">
    <property type="term" value="F:DNA-binding transcription factor activity"/>
    <property type="evidence" value="ECO:0007669"/>
    <property type="project" value="TreeGrafter"/>
</dbReference>
<dbReference type="PANTHER" id="PTHR46797">
    <property type="entry name" value="HTH-TYPE TRANSCRIPTIONAL REGULATOR"/>
    <property type="match status" value="1"/>
</dbReference>
<feature type="domain" description="HTH cro/C1-type" evidence="4">
    <location>
        <begin position="21"/>
        <end position="75"/>
    </location>
</feature>
<dbReference type="InterPro" id="IPR013096">
    <property type="entry name" value="Cupin_2"/>
</dbReference>
<dbReference type="Pfam" id="PF01381">
    <property type="entry name" value="HTH_3"/>
    <property type="match status" value="1"/>
</dbReference>
<dbReference type="GO" id="GO:0003677">
    <property type="term" value="F:DNA binding"/>
    <property type="evidence" value="ECO:0007669"/>
    <property type="project" value="UniProtKB-KW"/>
</dbReference>
<keyword evidence="3" id="KW-0804">Transcription</keyword>
<dbReference type="InterPro" id="IPR014710">
    <property type="entry name" value="RmlC-like_jellyroll"/>
</dbReference>
<dbReference type="SUPFAM" id="SSF51182">
    <property type="entry name" value="RmlC-like cupins"/>
    <property type="match status" value="1"/>
</dbReference>
<organism evidence="5 6">
    <name type="scientific">Shinella granuli</name>
    <dbReference type="NCBI Taxonomy" id="323621"/>
    <lineage>
        <taxon>Bacteria</taxon>
        <taxon>Pseudomonadati</taxon>
        <taxon>Pseudomonadota</taxon>
        <taxon>Alphaproteobacteria</taxon>
        <taxon>Hyphomicrobiales</taxon>
        <taxon>Rhizobiaceae</taxon>
        <taxon>Shinella</taxon>
    </lineage>
</organism>
<evidence type="ECO:0000313" key="5">
    <source>
        <dbReference type="EMBL" id="TCN32212.1"/>
    </source>
</evidence>
<dbReference type="CDD" id="cd02209">
    <property type="entry name" value="cupin_XRE_C"/>
    <property type="match status" value="1"/>
</dbReference>
<dbReference type="SMART" id="SM00530">
    <property type="entry name" value="HTH_XRE"/>
    <property type="match status" value="1"/>
</dbReference>
<dbReference type="RefSeq" id="WP_133037066.1">
    <property type="nucleotide sequence ID" value="NZ_BAABEI010000009.1"/>
</dbReference>
<reference evidence="5 6" key="1">
    <citation type="submission" date="2019-03" db="EMBL/GenBank/DDBJ databases">
        <title>Genomic Encyclopedia of Type Strains, Phase IV (KMG-IV): sequencing the most valuable type-strain genomes for metagenomic binning, comparative biology and taxonomic classification.</title>
        <authorList>
            <person name="Goeker M."/>
        </authorList>
    </citation>
    <scope>NUCLEOTIDE SEQUENCE [LARGE SCALE GENOMIC DNA]</scope>
    <source>
        <strain evidence="5 6">DSM 18401</strain>
    </source>
</reference>
<gene>
    <name evidence="5" type="ORF">EV665_1484</name>
</gene>
<evidence type="ECO:0000259" key="4">
    <source>
        <dbReference type="PROSITE" id="PS50943"/>
    </source>
</evidence>
<evidence type="ECO:0000256" key="1">
    <source>
        <dbReference type="ARBA" id="ARBA00023015"/>
    </source>
</evidence>
<dbReference type="PROSITE" id="PS50943">
    <property type="entry name" value="HTH_CROC1"/>
    <property type="match status" value="1"/>
</dbReference>
<sequence length="189" mass="20416">MSNILHSQERADVLAHVSGNLRRLRLAAGLSQTALAEASGLSRRMIVALEAGEANISLSSLDRLAAAMSADFVELVRDPTRETRAEINAVTWRGEQPESAARLLCSAPAAREAQMWLWTLGPGDSYMAEPDPDGWHEMLFVVEGTLRLTLSGVACDYATGGFVTYSTAQPYSYANGANGTVRFVRNVLT</sequence>
<dbReference type="EMBL" id="SLVX01000048">
    <property type="protein sequence ID" value="TCN32212.1"/>
    <property type="molecule type" value="Genomic_DNA"/>
</dbReference>
<dbReference type="Gene3D" id="2.60.120.10">
    <property type="entry name" value="Jelly Rolls"/>
    <property type="match status" value="1"/>
</dbReference>
<dbReference type="PANTHER" id="PTHR46797:SF23">
    <property type="entry name" value="HTH-TYPE TRANSCRIPTIONAL REGULATOR SUTR"/>
    <property type="match status" value="1"/>
</dbReference>
<dbReference type="Gene3D" id="1.10.260.40">
    <property type="entry name" value="lambda repressor-like DNA-binding domains"/>
    <property type="match status" value="1"/>
</dbReference>
<accession>A0A4R2BYQ3</accession>
<dbReference type="InterPro" id="IPR050807">
    <property type="entry name" value="TransReg_Diox_bact_type"/>
</dbReference>
<keyword evidence="6" id="KW-1185">Reference proteome</keyword>
<evidence type="ECO:0000313" key="6">
    <source>
        <dbReference type="Proteomes" id="UP000295351"/>
    </source>
</evidence>